<proteinExistence type="predicted"/>
<sequence>MTSLTSTNTRWRRAATGAVASGALVAGLLAAAPAALSEPSPVEPTNPVTPVASAPGSPITPGGAGAMSSDAQAGDQALATIAADYDTGSGGGQVSQLIHSVMMLRSQGYYPSKGNVIALQEGLAKRPNQVPLRTALEQTLSFQRRAQQRGMMQQSQSPTQFGIGQIPPGNGQPIQSPLDIPQG</sequence>
<keyword evidence="4" id="KW-1185">Reference proteome</keyword>
<keyword evidence="2" id="KW-0732">Signal</keyword>
<dbReference type="RefSeq" id="WP_163799027.1">
    <property type="nucleotide sequence ID" value="NZ_AP022588.1"/>
</dbReference>
<dbReference type="AlphaFoldDB" id="A0A7I7QV93"/>
<evidence type="ECO:0000256" key="2">
    <source>
        <dbReference type="SAM" id="SignalP"/>
    </source>
</evidence>
<feature type="chain" id="PRO_5038371425" evidence="2">
    <location>
        <begin position="38"/>
        <end position="183"/>
    </location>
</feature>
<feature type="region of interest" description="Disordered" evidence="1">
    <location>
        <begin position="37"/>
        <end position="71"/>
    </location>
</feature>
<organism evidence="3 4">
    <name type="scientific">Mycolicibacterium sediminis</name>
    <dbReference type="NCBI Taxonomy" id="1286180"/>
    <lineage>
        <taxon>Bacteria</taxon>
        <taxon>Bacillati</taxon>
        <taxon>Actinomycetota</taxon>
        <taxon>Actinomycetes</taxon>
        <taxon>Mycobacteriales</taxon>
        <taxon>Mycobacteriaceae</taxon>
        <taxon>Mycolicibacterium</taxon>
    </lineage>
</organism>
<protein>
    <submittedName>
        <fullName evidence="3">Uncharacterized protein</fullName>
    </submittedName>
</protein>
<dbReference type="EMBL" id="AP022588">
    <property type="protein sequence ID" value="BBY29907.1"/>
    <property type="molecule type" value="Genomic_DNA"/>
</dbReference>
<name>A0A7I7QV93_9MYCO</name>
<feature type="region of interest" description="Disordered" evidence="1">
    <location>
        <begin position="149"/>
        <end position="183"/>
    </location>
</feature>
<accession>A0A7I7QV93</accession>
<evidence type="ECO:0000313" key="4">
    <source>
        <dbReference type="Proteomes" id="UP000467193"/>
    </source>
</evidence>
<dbReference type="Proteomes" id="UP000467193">
    <property type="component" value="Chromosome"/>
</dbReference>
<feature type="signal peptide" evidence="2">
    <location>
        <begin position="1"/>
        <end position="37"/>
    </location>
</feature>
<evidence type="ECO:0000256" key="1">
    <source>
        <dbReference type="SAM" id="MobiDB-lite"/>
    </source>
</evidence>
<feature type="compositionally biased region" description="Low complexity" evidence="1">
    <location>
        <begin position="149"/>
        <end position="175"/>
    </location>
</feature>
<gene>
    <name evidence="3" type="ORF">MSEDJ_40030</name>
</gene>
<evidence type="ECO:0000313" key="3">
    <source>
        <dbReference type="EMBL" id="BBY29907.1"/>
    </source>
</evidence>
<reference evidence="3 4" key="1">
    <citation type="journal article" date="2019" name="Emerg. Microbes Infect.">
        <title>Comprehensive subspecies identification of 175 nontuberculous mycobacteria species based on 7547 genomic profiles.</title>
        <authorList>
            <person name="Matsumoto Y."/>
            <person name="Kinjo T."/>
            <person name="Motooka D."/>
            <person name="Nabeya D."/>
            <person name="Jung N."/>
            <person name="Uechi K."/>
            <person name="Horii T."/>
            <person name="Iida T."/>
            <person name="Fujita J."/>
            <person name="Nakamura S."/>
        </authorList>
    </citation>
    <scope>NUCLEOTIDE SEQUENCE [LARGE SCALE GENOMIC DNA]</scope>
    <source>
        <strain evidence="3 4">JCM 17899</strain>
    </source>
</reference>
<dbReference type="KEGG" id="msei:MSEDJ_40030"/>